<keyword evidence="2" id="KW-1185">Reference proteome</keyword>
<sequence>SSINSSTGFAPFELNYGIMPCMFRDIPHTIYDGVRKFAQRALDNLLAAHDAIIESRVFQTHYANQRCRIEDHYTEGDLVYLSTRN</sequence>
<dbReference type="VEuPathDB" id="FungiDB:BD410DRAFT_696429"/>
<dbReference type="AlphaFoldDB" id="A0A4Y7PFP3"/>
<evidence type="ECO:0000313" key="1">
    <source>
        <dbReference type="EMBL" id="TDL14197.1"/>
    </source>
</evidence>
<dbReference type="EMBL" id="ML170374">
    <property type="protein sequence ID" value="TDL14197.1"/>
    <property type="molecule type" value="Genomic_DNA"/>
</dbReference>
<accession>A0A4Y7PFP3</accession>
<organism evidence="1 2">
    <name type="scientific">Rickenella mellea</name>
    <dbReference type="NCBI Taxonomy" id="50990"/>
    <lineage>
        <taxon>Eukaryota</taxon>
        <taxon>Fungi</taxon>
        <taxon>Dikarya</taxon>
        <taxon>Basidiomycota</taxon>
        <taxon>Agaricomycotina</taxon>
        <taxon>Agaricomycetes</taxon>
        <taxon>Hymenochaetales</taxon>
        <taxon>Rickenellaceae</taxon>
        <taxon>Rickenella</taxon>
    </lineage>
</organism>
<evidence type="ECO:0000313" key="2">
    <source>
        <dbReference type="Proteomes" id="UP000294933"/>
    </source>
</evidence>
<feature type="non-terminal residue" evidence="1">
    <location>
        <position position="1"/>
    </location>
</feature>
<protein>
    <submittedName>
        <fullName evidence="1">Uncharacterized protein</fullName>
    </submittedName>
</protein>
<gene>
    <name evidence="1" type="ORF">BD410DRAFT_696429</name>
</gene>
<dbReference type="STRING" id="50990.A0A4Y7PFP3"/>
<name>A0A4Y7PFP3_9AGAM</name>
<reference evidence="1 2" key="1">
    <citation type="submission" date="2018-06" db="EMBL/GenBank/DDBJ databases">
        <title>A transcriptomic atlas of mushroom development highlights an independent origin of complex multicellularity.</title>
        <authorList>
            <consortium name="DOE Joint Genome Institute"/>
            <person name="Krizsan K."/>
            <person name="Almasi E."/>
            <person name="Merenyi Z."/>
            <person name="Sahu N."/>
            <person name="Viragh M."/>
            <person name="Koszo T."/>
            <person name="Mondo S."/>
            <person name="Kiss B."/>
            <person name="Balint B."/>
            <person name="Kues U."/>
            <person name="Barry K."/>
            <person name="Hegedus J.C."/>
            <person name="Henrissat B."/>
            <person name="Johnson J."/>
            <person name="Lipzen A."/>
            <person name="Ohm R."/>
            <person name="Nagy I."/>
            <person name="Pangilinan J."/>
            <person name="Yan J."/>
            <person name="Xiong Y."/>
            <person name="Grigoriev I.V."/>
            <person name="Hibbett D.S."/>
            <person name="Nagy L.G."/>
        </authorList>
    </citation>
    <scope>NUCLEOTIDE SEQUENCE [LARGE SCALE GENOMIC DNA]</scope>
    <source>
        <strain evidence="1 2">SZMC22713</strain>
    </source>
</reference>
<proteinExistence type="predicted"/>
<dbReference type="Proteomes" id="UP000294933">
    <property type="component" value="Unassembled WGS sequence"/>
</dbReference>
<feature type="non-terminal residue" evidence="1">
    <location>
        <position position="85"/>
    </location>
</feature>
<dbReference type="OrthoDB" id="3227343at2759"/>